<gene>
    <name evidence="2" type="ORF">AMEX_G15923</name>
</gene>
<evidence type="ECO:0000313" key="2">
    <source>
        <dbReference type="EMBL" id="KAG9270912.1"/>
    </source>
</evidence>
<feature type="compositionally biased region" description="Basic and acidic residues" evidence="1">
    <location>
        <begin position="1"/>
        <end position="20"/>
    </location>
</feature>
<comment type="caution">
    <text evidence="2">The sequence shown here is derived from an EMBL/GenBank/DDBJ whole genome shotgun (WGS) entry which is preliminary data.</text>
</comment>
<accession>A0A8T2LLZ7</accession>
<sequence>MSLMEEKKSNKQKQKEDKNIHNTSPARKADSRLLARDKLPLLSSSGTTERSTLRRPLQAEKRKRARPPPSTAVSDRMAPWEGSSHSDSSFTSIPPPPPPPPPLPPPPPPPPPPSITPIDPRPSPPQLIRAAQPESGRSIRLKRKLLPPRWPPRPPRLPPLHQVSNLSFSRSFTFSFFELPIHQSAQSRAERLKDTVLLLKQIQY</sequence>
<feature type="compositionally biased region" description="Pro residues" evidence="1">
    <location>
        <begin position="93"/>
        <end position="125"/>
    </location>
</feature>
<protein>
    <submittedName>
        <fullName evidence="2">Formin-like protein 20</fullName>
    </submittedName>
</protein>
<dbReference type="AlphaFoldDB" id="A0A8T2LLZ7"/>
<proteinExistence type="predicted"/>
<dbReference type="Proteomes" id="UP000752171">
    <property type="component" value="Unassembled WGS sequence"/>
</dbReference>
<name>A0A8T2LLZ7_ASTMX</name>
<evidence type="ECO:0000256" key="1">
    <source>
        <dbReference type="SAM" id="MobiDB-lite"/>
    </source>
</evidence>
<feature type="compositionally biased region" description="Basic and acidic residues" evidence="1">
    <location>
        <begin position="27"/>
        <end position="39"/>
    </location>
</feature>
<dbReference type="EMBL" id="JAICCE010000012">
    <property type="protein sequence ID" value="KAG9270912.1"/>
    <property type="molecule type" value="Genomic_DNA"/>
</dbReference>
<reference evidence="2 3" key="1">
    <citation type="submission" date="2021-07" db="EMBL/GenBank/DDBJ databases">
        <authorList>
            <person name="Imarazene B."/>
            <person name="Zahm M."/>
            <person name="Klopp C."/>
            <person name="Cabau C."/>
            <person name="Beille S."/>
            <person name="Jouanno E."/>
            <person name="Castinel A."/>
            <person name="Lluch J."/>
            <person name="Gil L."/>
            <person name="Kuchtly C."/>
            <person name="Lopez Roques C."/>
            <person name="Donnadieu C."/>
            <person name="Parrinello H."/>
            <person name="Journot L."/>
            <person name="Du K."/>
            <person name="Schartl M."/>
            <person name="Retaux S."/>
            <person name="Guiguen Y."/>
        </authorList>
    </citation>
    <scope>NUCLEOTIDE SEQUENCE [LARGE SCALE GENOMIC DNA]</scope>
    <source>
        <strain evidence="2">Pach_M1</strain>
        <tissue evidence="2">Testis</tissue>
    </source>
</reference>
<feature type="region of interest" description="Disordered" evidence="1">
    <location>
        <begin position="1"/>
        <end position="139"/>
    </location>
</feature>
<organism evidence="2 3">
    <name type="scientific">Astyanax mexicanus</name>
    <name type="common">Blind cave fish</name>
    <name type="synonym">Astyanax fasciatus mexicanus</name>
    <dbReference type="NCBI Taxonomy" id="7994"/>
    <lineage>
        <taxon>Eukaryota</taxon>
        <taxon>Metazoa</taxon>
        <taxon>Chordata</taxon>
        <taxon>Craniata</taxon>
        <taxon>Vertebrata</taxon>
        <taxon>Euteleostomi</taxon>
        <taxon>Actinopterygii</taxon>
        <taxon>Neopterygii</taxon>
        <taxon>Teleostei</taxon>
        <taxon>Ostariophysi</taxon>
        <taxon>Characiformes</taxon>
        <taxon>Characoidei</taxon>
        <taxon>Acestrorhamphidae</taxon>
        <taxon>Acestrorhamphinae</taxon>
        <taxon>Astyanax</taxon>
    </lineage>
</organism>
<evidence type="ECO:0000313" key="3">
    <source>
        <dbReference type="Proteomes" id="UP000752171"/>
    </source>
</evidence>